<evidence type="ECO:0008006" key="3">
    <source>
        <dbReference type="Google" id="ProtNLM"/>
    </source>
</evidence>
<reference evidence="1 2" key="1">
    <citation type="submission" date="2020-11" db="EMBL/GenBank/DDBJ databases">
        <title>genome sequence of strain KACC 18849.</title>
        <authorList>
            <person name="Gao J."/>
            <person name="Zhang X."/>
        </authorList>
    </citation>
    <scope>NUCLEOTIDE SEQUENCE [LARGE SCALE GENOMIC DNA]</scope>
    <source>
        <strain evidence="1 2">KACC 18849</strain>
    </source>
</reference>
<sequence>MLYPDLFRALVAEASLAPSVHNIQPTRWRLLDDSIAVLADPARRLPIGDPEGRDVAVSHGCAVEGLSLAAAARGLRLAVQPGGSAVAALTLDGAAEPDPLAAQVSRRRTYRGRFEPAAEVSAACDALAYVHADLVVVQAPSRIADLAALYDEASLRWFRRSAYRAELLSWMRLSRRDPNWTHDGLNAQAMEMSSIEALGAGLVLKPGIFEALDRVGAAGSLVAEAPVVRTAAGIALFHRPADEAPFETGRRFYRLWLAFTAAGLSASPMAVLADDPETSATLAAEYGLSPDCRLITAFRLGVAPQRALPPKPRLSLETLILPA</sequence>
<dbReference type="Gene3D" id="3.40.109.10">
    <property type="entry name" value="NADH Oxidase"/>
    <property type="match status" value="1"/>
</dbReference>
<dbReference type="Proteomes" id="UP000639859">
    <property type="component" value="Unassembled WGS sequence"/>
</dbReference>
<protein>
    <recommendedName>
        <fullName evidence="3">Nitroreductase family protein</fullName>
    </recommendedName>
</protein>
<dbReference type="SUPFAM" id="SSF55469">
    <property type="entry name" value="FMN-dependent nitroreductase-like"/>
    <property type="match status" value="2"/>
</dbReference>
<dbReference type="EMBL" id="JADWOX010000014">
    <property type="protein sequence ID" value="MBI1685577.1"/>
    <property type="molecule type" value="Genomic_DNA"/>
</dbReference>
<dbReference type="RefSeq" id="WP_198577485.1">
    <property type="nucleotide sequence ID" value="NZ_JADWOX010000014.1"/>
</dbReference>
<gene>
    <name evidence="1" type="ORF">I4Q42_18055</name>
</gene>
<evidence type="ECO:0000313" key="1">
    <source>
        <dbReference type="EMBL" id="MBI1685577.1"/>
    </source>
</evidence>
<accession>A0ABS0T126</accession>
<organism evidence="1 2">
    <name type="scientific">Caulobacter hibisci</name>
    <dbReference type="NCBI Taxonomy" id="2035993"/>
    <lineage>
        <taxon>Bacteria</taxon>
        <taxon>Pseudomonadati</taxon>
        <taxon>Pseudomonadota</taxon>
        <taxon>Alphaproteobacteria</taxon>
        <taxon>Caulobacterales</taxon>
        <taxon>Caulobacteraceae</taxon>
        <taxon>Caulobacter</taxon>
    </lineage>
</organism>
<proteinExistence type="predicted"/>
<dbReference type="InterPro" id="IPR000415">
    <property type="entry name" value="Nitroreductase-like"/>
</dbReference>
<name>A0ABS0T126_9CAUL</name>
<comment type="caution">
    <text evidence="1">The sequence shown here is derived from an EMBL/GenBank/DDBJ whole genome shotgun (WGS) entry which is preliminary data.</text>
</comment>
<evidence type="ECO:0000313" key="2">
    <source>
        <dbReference type="Proteomes" id="UP000639859"/>
    </source>
</evidence>
<keyword evidence="2" id="KW-1185">Reference proteome</keyword>